<dbReference type="SMART" id="SM00732">
    <property type="entry name" value="YqgFc"/>
    <property type="match status" value="1"/>
</dbReference>
<dbReference type="GO" id="GO:0016788">
    <property type="term" value="F:hydrolase activity, acting on ester bonds"/>
    <property type="evidence" value="ECO:0007669"/>
    <property type="project" value="UniProtKB-UniRule"/>
</dbReference>
<dbReference type="HAMAP" id="MF_00651">
    <property type="entry name" value="Nuclease_YqgF"/>
    <property type="match status" value="1"/>
</dbReference>
<dbReference type="PANTHER" id="PTHR33317">
    <property type="entry name" value="POLYNUCLEOTIDYL TRANSFERASE, RIBONUCLEASE H-LIKE SUPERFAMILY PROTEIN"/>
    <property type="match status" value="1"/>
</dbReference>
<dbReference type="PANTHER" id="PTHR33317:SF4">
    <property type="entry name" value="POLYNUCLEOTIDYL TRANSFERASE, RIBONUCLEASE H-LIKE SUPERFAMILY PROTEIN"/>
    <property type="match status" value="1"/>
</dbReference>
<dbReference type="InterPro" id="IPR005227">
    <property type="entry name" value="YqgF"/>
</dbReference>
<dbReference type="GO" id="GO:0005829">
    <property type="term" value="C:cytosol"/>
    <property type="evidence" value="ECO:0007669"/>
    <property type="project" value="TreeGrafter"/>
</dbReference>
<dbReference type="CDD" id="cd16964">
    <property type="entry name" value="YqgF"/>
    <property type="match status" value="1"/>
</dbReference>
<keyword evidence="2 5" id="KW-0690">Ribosome biogenesis</keyword>
<dbReference type="SUPFAM" id="SSF53098">
    <property type="entry name" value="Ribonuclease H-like"/>
    <property type="match status" value="1"/>
</dbReference>
<reference evidence="7 8" key="1">
    <citation type="journal article" date="2016" name="Nat. Commun.">
        <title>Thousands of microbial genomes shed light on interconnected biogeochemical processes in an aquifer system.</title>
        <authorList>
            <person name="Anantharaman K."/>
            <person name="Brown C.T."/>
            <person name="Hug L.A."/>
            <person name="Sharon I."/>
            <person name="Castelle C.J."/>
            <person name="Probst A.J."/>
            <person name="Thomas B.C."/>
            <person name="Singh A."/>
            <person name="Wilkins M.J."/>
            <person name="Karaoz U."/>
            <person name="Brodie E.L."/>
            <person name="Williams K.H."/>
            <person name="Hubbard S.S."/>
            <person name="Banfield J.F."/>
        </authorList>
    </citation>
    <scope>NUCLEOTIDE SEQUENCE [LARGE SCALE GENOMIC DNA]</scope>
</reference>
<dbReference type="InterPro" id="IPR006641">
    <property type="entry name" value="YqgF/RNaseH-like_dom"/>
</dbReference>
<gene>
    <name evidence="7" type="ORF">A2938_03320</name>
</gene>
<evidence type="ECO:0000256" key="1">
    <source>
        <dbReference type="ARBA" id="ARBA00022490"/>
    </source>
</evidence>
<keyword evidence="3 5" id="KW-0540">Nuclease</keyword>
<protein>
    <recommendedName>
        <fullName evidence="5">Putative pre-16S rRNA nuclease</fullName>
        <ecNumber evidence="5">3.1.-.-</ecNumber>
    </recommendedName>
</protein>
<evidence type="ECO:0000313" key="7">
    <source>
        <dbReference type="EMBL" id="OHA34554.1"/>
    </source>
</evidence>
<evidence type="ECO:0000256" key="2">
    <source>
        <dbReference type="ARBA" id="ARBA00022517"/>
    </source>
</evidence>
<sequence length="131" mass="14294">MYNGAMRFIGIDYGTKRVGVAVSDEEGKIAFPHVVLANDENLVTALAALCRERGVSEIVVGDSRDFAGEPNKITAHVKKFTKEIVDATGLPVHSEPEFWSSAQAERWQGKTEKLDASAAAIILQSFLDRNC</sequence>
<name>A0A1G2NER3_9BACT</name>
<evidence type="ECO:0000256" key="4">
    <source>
        <dbReference type="ARBA" id="ARBA00022801"/>
    </source>
</evidence>
<feature type="domain" description="YqgF/RNase H-like" evidence="6">
    <location>
        <begin position="6"/>
        <end position="104"/>
    </location>
</feature>
<dbReference type="GO" id="GO:0000967">
    <property type="term" value="P:rRNA 5'-end processing"/>
    <property type="evidence" value="ECO:0007669"/>
    <property type="project" value="UniProtKB-UniRule"/>
</dbReference>
<dbReference type="EC" id="3.1.-.-" evidence="5"/>
<organism evidence="7 8">
    <name type="scientific">Candidatus Taylorbacteria bacterium RIFCSPLOWO2_01_FULL_48_100</name>
    <dbReference type="NCBI Taxonomy" id="1802322"/>
    <lineage>
        <taxon>Bacteria</taxon>
        <taxon>Candidatus Tayloriibacteriota</taxon>
    </lineage>
</organism>
<evidence type="ECO:0000313" key="8">
    <source>
        <dbReference type="Proteomes" id="UP000177797"/>
    </source>
</evidence>
<evidence type="ECO:0000259" key="6">
    <source>
        <dbReference type="SMART" id="SM00732"/>
    </source>
</evidence>
<dbReference type="InterPro" id="IPR037027">
    <property type="entry name" value="YqgF/RNaseH-like_dom_sf"/>
</dbReference>
<comment type="caution">
    <text evidence="7">The sequence shown here is derived from an EMBL/GenBank/DDBJ whole genome shotgun (WGS) entry which is preliminary data.</text>
</comment>
<comment type="function">
    <text evidence="5">Could be a nuclease involved in processing of the 5'-end of pre-16S rRNA.</text>
</comment>
<comment type="subcellular location">
    <subcellularLocation>
        <location evidence="5">Cytoplasm</location>
    </subcellularLocation>
</comment>
<dbReference type="AlphaFoldDB" id="A0A1G2NER3"/>
<evidence type="ECO:0000256" key="5">
    <source>
        <dbReference type="HAMAP-Rule" id="MF_00651"/>
    </source>
</evidence>
<dbReference type="Gene3D" id="3.30.420.140">
    <property type="entry name" value="YqgF/RNase H-like domain"/>
    <property type="match status" value="1"/>
</dbReference>
<evidence type="ECO:0000256" key="3">
    <source>
        <dbReference type="ARBA" id="ARBA00022722"/>
    </source>
</evidence>
<keyword evidence="1 5" id="KW-0963">Cytoplasm</keyword>
<comment type="similarity">
    <text evidence="5">Belongs to the YqgF HJR family.</text>
</comment>
<keyword evidence="4 5" id="KW-0378">Hydrolase</keyword>
<dbReference type="GO" id="GO:0004518">
    <property type="term" value="F:nuclease activity"/>
    <property type="evidence" value="ECO:0007669"/>
    <property type="project" value="UniProtKB-KW"/>
</dbReference>
<dbReference type="NCBIfam" id="TIGR00250">
    <property type="entry name" value="RNAse_H_YqgF"/>
    <property type="match status" value="1"/>
</dbReference>
<accession>A0A1G2NER3</accession>
<dbReference type="Proteomes" id="UP000177797">
    <property type="component" value="Unassembled WGS sequence"/>
</dbReference>
<dbReference type="EMBL" id="MHSA01000011">
    <property type="protein sequence ID" value="OHA34554.1"/>
    <property type="molecule type" value="Genomic_DNA"/>
</dbReference>
<dbReference type="Pfam" id="PF03652">
    <property type="entry name" value="RuvX"/>
    <property type="match status" value="1"/>
</dbReference>
<dbReference type="InterPro" id="IPR012337">
    <property type="entry name" value="RNaseH-like_sf"/>
</dbReference>
<proteinExistence type="inferred from homology"/>